<dbReference type="Gene3D" id="1.10.10.10">
    <property type="entry name" value="Winged helix-like DNA-binding domain superfamily/Winged helix DNA-binding domain"/>
    <property type="match status" value="1"/>
</dbReference>
<dbReference type="SUPFAM" id="SSF48008">
    <property type="entry name" value="GntR ligand-binding domain-like"/>
    <property type="match status" value="1"/>
</dbReference>
<dbReference type="SUPFAM" id="SSF46785">
    <property type="entry name" value="Winged helix' DNA-binding domain"/>
    <property type="match status" value="1"/>
</dbReference>
<keyword evidence="2 5" id="KW-0238">DNA-binding</keyword>
<protein>
    <submittedName>
        <fullName evidence="5">DNA-binding transcriptional regulator, GntR family</fullName>
    </submittedName>
</protein>
<dbReference type="AlphaFoldDB" id="A0A285TLN7"/>
<evidence type="ECO:0000256" key="3">
    <source>
        <dbReference type="ARBA" id="ARBA00023163"/>
    </source>
</evidence>
<dbReference type="GO" id="GO:0003677">
    <property type="term" value="F:DNA binding"/>
    <property type="evidence" value="ECO:0007669"/>
    <property type="project" value="UniProtKB-KW"/>
</dbReference>
<dbReference type="EMBL" id="OBML01000012">
    <property type="protein sequence ID" value="SOC22896.1"/>
    <property type="molecule type" value="Genomic_DNA"/>
</dbReference>
<dbReference type="SMART" id="SM00345">
    <property type="entry name" value="HTH_GNTR"/>
    <property type="match status" value="1"/>
</dbReference>
<dbReference type="InterPro" id="IPR036390">
    <property type="entry name" value="WH_DNA-bd_sf"/>
</dbReference>
<proteinExistence type="predicted"/>
<dbReference type="PANTHER" id="PTHR43537:SF49">
    <property type="entry name" value="TRANSCRIPTIONAL REGULATORY PROTEIN"/>
    <property type="match status" value="1"/>
</dbReference>
<dbReference type="RefSeq" id="WP_097176189.1">
    <property type="nucleotide sequence ID" value="NZ_OBML01000012.1"/>
</dbReference>
<dbReference type="Gene3D" id="1.20.120.530">
    <property type="entry name" value="GntR ligand-binding domain-like"/>
    <property type="match status" value="1"/>
</dbReference>
<evidence type="ECO:0000259" key="4">
    <source>
        <dbReference type="PROSITE" id="PS50949"/>
    </source>
</evidence>
<dbReference type="InterPro" id="IPR000524">
    <property type="entry name" value="Tscrpt_reg_HTH_GntR"/>
</dbReference>
<dbReference type="Pfam" id="PF07729">
    <property type="entry name" value="FCD"/>
    <property type="match status" value="1"/>
</dbReference>
<accession>A0A285TLN7</accession>
<name>A0A285TLN7_9HYPH</name>
<dbReference type="STRING" id="538381.GCA_001696535_00751"/>
<keyword evidence="6" id="KW-1185">Reference proteome</keyword>
<dbReference type="SMART" id="SM00895">
    <property type="entry name" value="FCD"/>
    <property type="match status" value="1"/>
</dbReference>
<dbReference type="PRINTS" id="PR00035">
    <property type="entry name" value="HTHGNTR"/>
</dbReference>
<keyword evidence="3" id="KW-0804">Transcription</keyword>
<dbReference type="InterPro" id="IPR008920">
    <property type="entry name" value="TF_FadR/GntR_C"/>
</dbReference>
<dbReference type="InterPro" id="IPR036388">
    <property type="entry name" value="WH-like_DNA-bd_sf"/>
</dbReference>
<organism evidence="5 6">
    <name type="scientific">Stappia indica</name>
    <dbReference type="NCBI Taxonomy" id="538381"/>
    <lineage>
        <taxon>Bacteria</taxon>
        <taxon>Pseudomonadati</taxon>
        <taxon>Pseudomonadota</taxon>
        <taxon>Alphaproteobacteria</taxon>
        <taxon>Hyphomicrobiales</taxon>
        <taxon>Stappiaceae</taxon>
        <taxon>Stappia</taxon>
    </lineage>
</organism>
<evidence type="ECO:0000256" key="2">
    <source>
        <dbReference type="ARBA" id="ARBA00023125"/>
    </source>
</evidence>
<gene>
    <name evidence="5" type="ORF">SAMN05421512_112177</name>
</gene>
<evidence type="ECO:0000313" key="5">
    <source>
        <dbReference type="EMBL" id="SOC22896.1"/>
    </source>
</evidence>
<dbReference type="Pfam" id="PF00392">
    <property type="entry name" value="GntR"/>
    <property type="match status" value="1"/>
</dbReference>
<sequence>MAEQETGTETSLADETYRALLEEILSAQLAGGVVIQERRLAARLGVSRSPMRDALGRLEGQGLLVRNGKSMLTVRVITLKDYLNSLTMRLLVEPTAAALACPEMTESKLAELAAMLRSIEDDPDPDPAMIWRFDDALHQGLGEASGNPFMAETIVQMRRYTTIFERQRRLAQRKPGLEDHREILAALAARDAEAARQSMTRHLEKVRQRVLSTY</sequence>
<evidence type="ECO:0000256" key="1">
    <source>
        <dbReference type="ARBA" id="ARBA00023015"/>
    </source>
</evidence>
<feature type="domain" description="HTH gntR-type" evidence="4">
    <location>
        <begin position="10"/>
        <end position="77"/>
    </location>
</feature>
<dbReference type="PROSITE" id="PS50949">
    <property type="entry name" value="HTH_GNTR"/>
    <property type="match status" value="1"/>
</dbReference>
<dbReference type="Proteomes" id="UP000219331">
    <property type="component" value="Unassembled WGS sequence"/>
</dbReference>
<dbReference type="OrthoDB" id="7620579at2"/>
<dbReference type="GO" id="GO:0003700">
    <property type="term" value="F:DNA-binding transcription factor activity"/>
    <property type="evidence" value="ECO:0007669"/>
    <property type="project" value="InterPro"/>
</dbReference>
<reference evidence="5 6" key="1">
    <citation type="submission" date="2017-08" db="EMBL/GenBank/DDBJ databases">
        <authorList>
            <person name="de Groot N.N."/>
        </authorList>
    </citation>
    <scope>NUCLEOTIDE SEQUENCE [LARGE SCALE GENOMIC DNA]</scope>
    <source>
        <strain evidence="5 6">USBA 352</strain>
    </source>
</reference>
<dbReference type="PANTHER" id="PTHR43537">
    <property type="entry name" value="TRANSCRIPTIONAL REGULATOR, GNTR FAMILY"/>
    <property type="match status" value="1"/>
</dbReference>
<dbReference type="InterPro" id="IPR011711">
    <property type="entry name" value="GntR_C"/>
</dbReference>
<evidence type="ECO:0000313" key="6">
    <source>
        <dbReference type="Proteomes" id="UP000219331"/>
    </source>
</evidence>
<keyword evidence="1" id="KW-0805">Transcription regulation</keyword>